<feature type="transmembrane region" description="Helical" evidence="1">
    <location>
        <begin position="111"/>
        <end position="130"/>
    </location>
</feature>
<protein>
    <submittedName>
        <fullName evidence="2">DUF368 domain-containing protein</fullName>
    </submittedName>
</protein>
<keyword evidence="1" id="KW-0812">Transmembrane</keyword>
<keyword evidence="1" id="KW-0472">Membrane</keyword>
<sequence>MNEKIKYFIAGLFIGLSELLPGISGATVALMFGVYEKILNFLSRFKDFNLILPLIIGMIISVLSFSNIIDFLYKNYTDIFNFLIALLMIGYGCLLVVNTYLKENINKGKGFYINLFVAIIIGFTIDQLYLSEIYNPSFISLILSGFFACSFLLFPGISGSAFLLAIGIYPIIIGSIANLNFEILIPFGFGMLIALSLMPSVIKSAYNKYGKSILIFFGGIIFISGINYFL</sequence>
<gene>
    <name evidence="2" type="ORF">EVA96_02020</name>
</gene>
<feature type="transmembrane region" description="Helical" evidence="1">
    <location>
        <begin position="79"/>
        <end position="99"/>
    </location>
</feature>
<dbReference type="PANTHER" id="PTHR37308">
    <property type="entry name" value="INTEGRAL MEMBRANE PROTEIN"/>
    <property type="match status" value="1"/>
</dbReference>
<feature type="transmembrane region" description="Helical" evidence="1">
    <location>
        <begin position="12"/>
        <end position="35"/>
    </location>
</feature>
<dbReference type="InterPro" id="IPR007163">
    <property type="entry name" value="VCA0040-like"/>
</dbReference>
<feature type="transmembrane region" description="Helical" evidence="1">
    <location>
        <begin position="209"/>
        <end position="229"/>
    </location>
</feature>
<dbReference type="Proteomes" id="UP000315782">
    <property type="component" value="Unassembled WGS sequence"/>
</dbReference>
<feature type="transmembrane region" description="Helical" evidence="1">
    <location>
        <begin position="183"/>
        <end position="202"/>
    </location>
</feature>
<evidence type="ECO:0000313" key="2">
    <source>
        <dbReference type="EMBL" id="RZO21270.1"/>
    </source>
</evidence>
<feature type="transmembrane region" description="Helical" evidence="1">
    <location>
        <begin position="47"/>
        <end position="73"/>
    </location>
</feature>
<accession>A0A520MJ83</accession>
<proteinExistence type="predicted"/>
<dbReference type="Pfam" id="PF04018">
    <property type="entry name" value="VCA0040-like"/>
    <property type="match status" value="2"/>
</dbReference>
<keyword evidence="1" id="KW-1133">Transmembrane helix</keyword>
<dbReference type="AlphaFoldDB" id="A0A520MJ83"/>
<dbReference type="PANTHER" id="PTHR37308:SF1">
    <property type="entry name" value="POLYPRENYL-PHOSPHATE TRANSPORTER"/>
    <property type="match status" value="1"/>
</dbReference>
<organism evidence="2 3">
    <name type="scientific">SAR86 cluster bacterium</name>
    <dbReference type="NCBI Taxonomy" id="2030880"/>
    <lineage>
        <taxon>Bacteria</taxon>
        <taxon>Pseudomonadati</taxon>
        <taxon>Pseudomonadota</taxon>
        <taxon>Gammaproteobacteria</taxon>
        <taxon>SAR86 cluster</taxon>
    </lineage>
</organism>
<reference evidence="2 3" key="1">
    <citation type="submission" date="2019-02" db="EMBL/GenBank/DDBJ databases">
        <title>Prokaryotic population dynamics and viral predation in marine succession experiment using metagenomics: the confinement effect.</title>
        <authorList>
            <person name="Haro-Moreno J.M."/>
            <person name="Rodriguez-Valera F."/>
            <person name="Lopez-Perez M."/>
        </authorList>
    </citation>
    <scope>NUCLEOTIDE SEQUENCE [LARGE SCALE GENOMIC DNA]</scope>
    <source>
        <strain evidence="2">MED-G163</strain>
    </source>
</reference>
<feature type="transmembrane region" description="Helical" evidence="1">
    <location>
        <begin position="161"/>
        <end position="177"/>
    </location>
</feature>
<name>A0A520MJ83_9GAMM</name>
<evidence type="ECO:0000313" key="3">
    <source>
        <dbReference type="Proteomes" id="UP000315782"/>
    </source>
</evidence>
<comment type="caution">
    <text evidence="2">The sequence shown here is derived from an EMBL/GenBank/DDBJ whole genome shotgun (WGS) entry which is preliminary data.</text>
</comment>
<dbReference type="EMBL" id="SHBI01000008">
    <property type="protein sequence ID" value="RZO21270.1"/>
    <property type="molecule type" value="Genomic_DNA"/>
</dbReference>
<evidence type="ECO:0000256" key="1">
    <source>
        <dbReference type="SAM" id="Phobius"/>
    </source>
</evidence>